<dbReference type="EMBL" id="AP014648">
    <property type="protein sequence ID" value="BAQ16781.1"/>
    <property type="molecule type" value="Genomic_DNA"/>
</dbReference>
<dbReference type="Gene3D" id="1.10.357.10">
    <property type="entry name" value="Tetracycline Repressor, domain 2"/>
    <property type="match status" value="1"/>
</dbReference>
<dbReference type="RefSeq" id="WP_052464190.1">
    <property type="nucleotide sequence ID" value="NZ_AP014648.1"/>
</dbReference>
<dbReference type="HOGENOM" id="CLU_095332_0_0_5"/>
<evidence type="ECO:0000259" key="5">
    <source>
        <dbReference type="PROSITE" id="PS50977"/>
    </source>
</evidence>
<proteinExistence type="predicted"/>
<feature type="domain" description="HTH tetR-type" evidence="5">
    <location>
        <begin position="11"/>
        <end position="71"/>
    </location>
</feature>
<name>A0A0A8K1V3_9HYPH</name>
<dbReference type="InterPro" id="IPR001647">
    <property type="entry name" value="HTH_TetR"/>
</dbReference>
<protein>
    <submittedName>
        <fullName evidence="6">Transcriptional regulator, TetR family</fullName>
    </submittedName>
</protein>
<evidence type="ECO:0000313" key="7">
    <source>
        <dbReference type="Proteomes" id="UP000031643"/>
    </source>
</evidence>
<dbReference type="PRINTS" id="PR00455">
    <property type="entry name" value="HTHTETR"/>
</dbReference>
<accession>A0A0A8K1V3</accession>
<keyword evidence="7" id="KW-1185">Reference proteome</keyword>
<dbReference type="Proteomes" id="UP000031643">
    <property type="component" value="Chromosome"/>
</dbReference>
<evidence type="ECO:0000313" key="6">
    <source>
        <dbReference type="EMBL" id="BAQ16781.1"/>
    </source>
</evidence>
<keyword evidence="1" id="KW-0805">Transcription regulation</keyword>
<keyword evidence="3" id="KW-0804">Transcription</keyword>
<dbReference type="Pfam" id="PF00440">
    <property type="entry name" value="TetR_N"/>
    <property type="match status" value="1"/>
</dbReference>
<dbReference type="PROSITE" id="PS50977">
    <property type="entry name" value="HTH_TETR_2"/>
    <property type="match status" value="1"/>
</dbReference>
<organism evidence="6 7">
    <name type="scientific">Methyloceanibacter caenitepidi</name>
    <dbReference type="NCBI Taxonomy" id="1384459"/>
    <lineage>
        <taxon>Bacteria</taxon>
        <taxon>Pseudomonadati</taxon>
        <taxon>Pseudomonadota</taxon>
        <taxon>Alphaproteobacteria</taxon>
        <taxon>Hyphomicrobiales</taxon>
        <taxon>Hyphomicrobiaceae</taxon>
        <taxon>Methyloceanibacter</taxon>
    </lineage>
</organism>
<evidence type="ECO:0000256" key="3">
    <source>
        <dbReference type="ARBA" id="ARBA00023163"/>
    </source>
</evidence>
<dbReference type="AlphaFoldDB" id="A0A0A8K1V3"/>
<gene>
    <name evidence="6" type="ORF">GL4_1323</name>
</gene>
<evidence type="ECO:0000256" key="1">
    <source>
        <dbReference type="ARBA" id="ARBA00023015"/>
    </source>
</evidence>
<dbReference type="OrthoDB" id="3218408at2"/>
<keyword evidence="2 4" id="KW-0238">DNA-binding</keyword>
<dbReference type="InterPro" id="IPR009057">
    <property type="entry name" value="Homeodomain-like_sf"/>
</dbReference>
<dbReference type="PANTHER" id="PTHR47506">
    <property type="entry name" value="TRANSCRIPTIONAL REGULATORY PROTEIN"/>
    <property type="match status" value="1"/>
</dbReference>
<dbReference type="GO" id="GO:0003677">
    <property type="term" value="F:DNA binding"/>
    <property type="evidence" value="ECO:0007669"/>
    <property type="project" value="UniProtKB-UniRule"/>
</dbReference>
<evidence type="ECO:0000256" key="2">
    <source>
        <dbReference type="ARBA" id="ARBA00023125"/>
    </source>
</evidence>
<reference evidence="6 7" key="1">
    <citation type="submission" date="2014-09" db="EMBL/GenBank/DDBJ databases">
        <title>Genome sequencing of Methyloceanibacter caenitepidi Gela4.</title>
        <authorList>
            <person name="Takeuchi M."/>
            <person name="Susumu S."/>
            <person name="Kamagata Y."/>
            <person name="Oshima K."/>
            <person name="Hattori M."/>
            <person name="Iwasaki W."/>
        </authorList>
    </citation>
    <scope>NUCLEOTIDE SEQUENCE [LARGE SCALE GENOMIC DNA]</scope>
    <source>
        <strain evidence="6 7">Gela4</strain>
    </source>
</reference>
<feature type="DNA-binding region" description="H-T-H motif" evidence="4">
    <location>
        <begin position="34"/>
        <end position="53"/>
    </location>
</feature>
<evidence type="ECO:0000256" key="4">
    <source>
        <dbReference type="PROSITE-ProRule" id="PRU00335"/>
    </source>
</evidence>
<dbReference type="PANTHER" id="PTHR47506:SF6">
    <property type="entry name" value="HTH-TYPE TRANSCRIPTIONAL REPRESSOR NEMR"/>
    <property type="match status" value="1"/>
</dbReference>
<sequence>MLKRRVESGSRFHREEWLAAALNVLAEEGQAKLRIDKLAADLGVTKGSFYHHFKSRDDFVQKLLDYWSRRYTDRVIKEIGALQVPARERVLEMMRLIVRERLDRYDIAFRSWAAQEPSVAEMVRKVDARRHVFCRSLFAEMGFEGAELEFRTHAFLAYQVGKGVIYVPEALRDPDERLRWAESFFANPSLPGDTRMSAEAEADAPV</sequence>
<dbReference type="KEGG" id="mcg:GL4_1323"/>
<dbReference type="SUPFAM" id="SSF46689">
    <property type="entry name" value="Homeodomain-like"/>
    <property type="match status" value="1"/>
</dbReference>